<evidence type="ECO:0000256" key="17">
    <source>
        <dbReference type="SAM" id="Phobius"/>
    </source>
</evidence>
<dbReference type="PRINTS" id="PR01166">
    <property type="entry name" value="CYCOXIDASEII"/>
</dbReference>
<evidence type="ECO:0000259" key="20">
    <source>
        <dbReference type="PROSITE" id="PS50999"/>
    </source>
</evidence>
<keyword evidence="22" id="KW-1185">Reference proteome</keyword>
<feature type="transmembrane region" description="Helical" evidence="17">
    <location>
        <begin position="85"/>
        <end position="107"/>
    </location>
</feature>
<keyword evidence="9 17" id="KW-1133">Transmembrane helix</keyword>
<keyword evidence="10 15" id="KW-0186">Copper</keyword>
<dbReference type="InterPro" id="IPR001505">
    <property type="entry name" value="Copper_CuA"/>
</dbReference>
<keyword evidence="5 14" id="KW-0812">Transmembrane</keyword>
<keyword evidence="18" id="KW-0732">Signal</keyword>
<dbReference type="Gene3D" id="2.60.40.420">
    <property type="entry name" value="Cupredoxins - blue copper proteins"/>
    <property type="match status" value="1"/>
</dbReference>
<evidence type="ECO:0000256" key="15">
    <source>
        <dbReference type="RuleBase" id="RU004024"/>
    </source>
</evidence>
<dbReference type="Pfam" id="PF00116">
    <property type="entry name" value="COX2"/>
    <property type="match status" value="1"/>
</dbReference>
<evidence type="ECO:0000256" key="11">
    <source>
        <dbReference type="ARBA" id="ARBA00023136"/>
    </source>
</evidence>
<feature type="chain" id="PRO_5022107508" description="Cytochrome c oxidase subunit 2" evidence="18">
    <location>
        <begin position="32"/>
        <end position="317"/>
    </location>
</feature>
<dbReference type="InterPro" id="IPR008972">
    <property type="entry name" value="Cupredoxin"/>
</dbReference>
<comment type="caution">
    <text evidence="21">The sequence shown here is derived from an EMBL/GenBank/DDBJ whole genome shotgun (WGS) entry which is preliminary data.</text>
</comment>
<dbReference type="NCBIfam" id="TIGR02866">
    <property type="entry name" value="CoxB"/>
    <property type="match status" value="1"/>
</dbReference>
<comment type="catalytic activity">
    <reaction evidence="13 15">
        <text>4 Fe(II)-[cytochrome c] + O2 + 8 H(+)(in) = 4 Fe(III)-[cytochrome c] + 2 H2O + 4 H(+)(out)</text>
        <dbReference type="Rhea" id="RHEA:11436"/>
        <dbReference type="Rhea" id="RHEA-COMP:10350"/>
        <dbReference type="Rhea" id="RHEA-COMP:14399"/>
        <dbReference type="ChEBI" id="CHEBI:15377"/>
        <dbReference type="ChEBI" id="CHEBI:15378"/>
        <dbReference type="ChEBI" id="CHEBI:15379"/>
        <dbReference type="ChEBI" id="CHEBI:29033"/>
        <dbReference type="ChEBI" id="CHEBI:29034"/>
        <dbReference type="EC" id="7.1.1.9"/>
    </reaction>
</comment>
<evidence type="ECO:0000256" key="9">
    <source>
        <dbReference type="ARBA" id="ARBA00022989"/>
    </source>
</evidence>
<dbReference type="GO" id="GO:0005507">
    <property type="term" value="F:copper ion binding"/>
    <property type="evidence" value="ECO:0007669"/>
    <property type="project" value="InterPro"/>
</dbReference>
<keyword evidence="8 14" id="KW-0249">Electron transport</keyword>
<dbReference type="GO" id="GO:0042773">
    <property type="term" value="P:ATP synthesis coupled electron transport"/>
    <property type="evidence" value="ECO:0007669"/>
    <property type="project" value="TreeGrafter"/>
</dbReference>
<dbReference type="SUPFAM" id="SSF49503">
    <property type="entry name" value="Cupredoxins"/>
    <property type="match status" value="1"/>
</dbReference>
<evidence type="ECO:0000256" key="6">
    <source>
        <dbReference type="ARBA" id="ARBA00022723"/>
    </source>
</evidence>
<accession>A0A562UVP5</accession>
<evidence type="ECO:0000256" key="5">
    <source>
        <dbReference type="ARBA" id="ARBA00022692"/>
    </source>
</evidence>
<feature type="region of interest" description="Disordered" evidence="16">
    <location>
        <begin position="296"/>
        <end position="317"/>
    </location>
</feature>
<dbReference type="InterPro" id="IPR045187">
    <property type="entry name" value="CcO_II"/>
</dbReference>
<keyword evidence="7" id="KW-1278">Translocase</keyword>
<evidence type="ECO:0000256" key="8">
    <source>
        <dbReference type="ARBA" id="ARBA00022982"/>
    </source>
</evidence>
<feature type="signal peptide" evidence="18">
    <location>
        <begin position="1"/>
        <end position="31"/>
    </location>
</feature>
<dbReference type="InterPro" id="IPR014222">
    <property type="entry name" value="Cyt_c_oxidase_su2"/>
</dbReference>
<comment type="cofactor">
    <cofactor evidence="15">
        <name>Cu cation</name>
        <dbReference type="ChEBI" id="CHEBI:23378"/>
    </cofactor>
    <text evidence="15">Binds a copper A center.</text>
</comment>
<name>A0A562UVP5_9SPHN</name>
<gene>
    <name evidence="21" type="ORF">JN10_1277</name>
</gene>
<evidence type="ECO:0000256" key="3">
    <source>
        <dbReference type="ARBA" id="ARBA00022448"/>
    </source>
</evidence>
<evidence type="ECO:0000259" key="19">
    <source>
        <dbReference type="PROSITE" id="PS50857"/>
    </source>
</evidence>
<keyword evidence="11 17" id="KW-0472">Membrane</keyword>
<evidence type="ECO:0000313" key="22">
    <source>
        <dbReference type="Proteomes" id="UP000320547"/>
    </source>
</evidence>
<dbReference type="PROSITE" id="PS50999">
    <property type="entry name" value="COX2_TM"/>
    <property type="match status" value="1"/>
</dbReference>
<feature type="compositionally biased region" description="Acidic residues" evidence="16">
    <location>
        <begin position="306"/>
        <end position="317"/>
    </location>
</feature>
<organism evidence="21 22">
    <name type="scientific">Altererythrobacter ishigakiensis</name>
    <dbReference type="NCBI Taxonomy" id="476157"/>
    <lineage>
        <taxon>Bacteria</taxon>
        <taxon>Pseudomonadati</taxon>
        <taxon>Pseudomonadota</taxon>
        <taxon>Alphaproteobacteria</taxon>
        <taxon>Sphingomonadales</taxon>
        <taxon>Erythrobacteraceae</taxon>
        <taxon>Altererythrobacter</taxon>
    </lineage>
</organism>
<dbReference type="PROSITE" id="PS00078">
    <property type="entry name" value="COX2"/>
    <property type="match status" value="1"/>
</dbReference>
<evidence type="ECO:0000256" key="2">
    <source>
        <dbReference type="ARBA" id="ARBA00007866"/>
    </source>
</evidence>
<dbReference type="AlphaFoldDB" id="A0A562UVP5"/>
<comment type="function">
    <text evidence="12 15">Subunits I and II form the functional core of the enzyme complex. Electrons originating in cytochrome c are transferred via heme a and Cu(A) to the binuclear center formed by heme a3 and Cu(B).</text>
</comment>
<feature type="domain" description="Cytochrome oxidase subunit II transmembrane region profile" evidence="20">
    <location>
        <begin position="60"/>
        <end position="156"/>
    </location>
</feature>
<dbReference type="Gene3D" id="1.10.287.90">
    <property type="match status" value="1"/>
</dbReference>
<protein>
    <recommendedName>
        <fullName evidence="15">Cytochrome c oxidase subunit 2</fullName>
        <ecNumber evidence="15">7.1.1.9</ecNumber>
    </recommendedName>
</protein>
<sequence>MVLGQTGRYAYSLIVTAMLALMLLFASNAQAQDDAGPADAAATEAPAGYTPMAPTEGKGMPVDGRLGFQDQFTADGQDALWMHDYLLLPIITVISLFVLALLLWVIVRYNRRANPVPSKTTHNTAIEVIWTVVPALILVVIAVPSINLLLSQYETPPEEAITVKATGYQWYWGYTYPDNGGFEVISNMLPPEEALDRGEPNQLAVDNRMVVPANTPIRLQTTAADVIHSFGVASLWFKMDAVPGRLNERLLTIEEPGVYYGQCYELCGARHGFMPVVVEALPRDEWEAWVLEQGGTVGEPEVAEANTEEGAEEAPAA</sequence>
<dbReference type="InterPro" id="IPR034210">
    <property type="entry name" value="CcO_II_C"/>
</dbReference>
<proteinExistence type="inferred from homology"/>
<evidence type="ECO:0000256" key="7">
    <source>
        <dbReference type="ARBA" id="ARBA00022967"/>
    </source>
</evidence>
<evidence type="ECO:0000256" key="13">
    <source>
        <dbReference type="ARBA" id="ARBA00047816"/>
    </source>
</evidence>
<evidence type="ECO:0000256" key="4">
    <source>
        <dbReference type="ARBA" id="ARBA00022660"/>
    </source>
</evidence>
<evidence type="ECO:0000256" key="10">
    <source>
        <dbReference type="ARBA" id="ARBA00023008"/>
    </source>
</evidence>
<feature type="domain" description="Cytochrome oxidase subunit II copper A binding" evidence="19">
    <location>
        <begin position="158"/>
        <end position="292"/>
    </location>
</feature>
<dbReference type="PANTHER" id="PTHR22888:SF9">
    <property type="entry name" value="CYTOCHROME C OXIDASE SUBUNIT 2"/>
    <property type="match status" value="1"/>
</dbReference>
<dbReference type="PANTHER" id="PTHR22888">
    <property type="entry name" value="CYTOCHROME C OXIDASE, SUBUNIT II"/>
    <property type="match status" value="1"/>
</dbReference>
<keyword evidence="3 14" id="KW-0813">Transport</keyword>
<dbReference type="EC" id="7.1.1.9" evidence="15"/>
<evidence type="ECO:0000256" key="12">
    <source>
        <dbReference type="ARBA" id="ARBA00024688"/>
    </source>
</evidence>
<dbReference type="PROSITE" id="PS50857">
    <property type="entry name" value="COX2_CUA"/>
    <property type="match status" value="1"/>
</dbReference>
<dbReference type="InterPro" id="IPR036257">
    <property type="entry name" value="Cyt_c_oxidase_su2_TM_sf"/>
</dbReference>
<dbReference type="STRING" id="476157.GCA_001663155_02076"/>
<dbReference type="InterPro" id="IPR002429">
    <property type="entry name" value="CcO_II-like_C"/>
</dbReference>
<evidence type="ECO:0000256" key="16">
    <source>
        <dbReference type="SAM" id="MobiDB-lite"/>
    </source>
</evidence>
<dbReference type="Pfam" id="PF02790">
    <property type="entry name" value="COX2_TM"/>
    <property type="match status" value="1"/>
</dbReference>
<comment type="subcellular location">
    <subcellularLocation>
        <location evidence="14">Cell membrane</location>
        <topology evidence="14">Multi-pass membrane protein</topology>
    </subcellularLocation>
    <subcellularLocation>
        <location evidence="1">Membrane</location>
        <topology evidence="1">Multi-pass membrane protein</topology>
    </subcellularLocation>
</comment>
<evidence type="ECO:0000313" key="21">
    <source>
        <dbReference type="EMBL" id="TWJ09638.1"/>
    </source>
</evidence>
<evidence type="ECO:0000256" key="18">
    <source>
        <dbReference type="SAM" id="SignalP"/>
    </source>
</evidence>
<dbReference type="GO" id="GO:0005886">
    <property type="term" value="C:plasma membrane"/>
    <property type="evidence" value="ECO:0007669"/>
    <property type="project" value="UniProtKB-SubCell"/>
</dbReference>
<dbReference type="Proteomes" id="UP000320547">
    <property type="component" value="Unassembled WGS sequence"/>
</dbReference>
<dbReference type="InterPro" id="IPR011759">
    <property type="entry name" value="Cyt_c_oxidase_su2_TM_dom"/>
</dbReference>
<dbReference type="SUPFAM" id="SSF81464">
    <property type="entry name" value="Cytochrome c oxidase subunit II-like, transmembrane region"/>
    <property type="match status" value="1"/>
</dbReference>
<dbReference type="CDD" id="cd13912">
    <property type="entry name" value="CcO_II_C"/>
    <property type="match status" value="1"/>
</dbReference>
<comment type="similarity">
    <text evidence="2 14">Belongs to the cytochrome c oxidase subunit 2 family.</text>
</comment>
<dbReference type="EMBL" id="VLLK01000001">
    <property type="protein sequence ID" value="TWJ09638.1"/>
    <property type="molecule type" value="Genomic_DNA"/>
</dbReference>
<keyword evidence="4 14" id="KW-0679">Respiratory chain</keyword>
<keyword evidence="6 15" id="KW-0479">Metal-binding</keyword>
<dbReference type="GO" id="GO:0004129">
    <property type="term" value="F:cytochrome-c oxidase activity"/>
    <property type="evidence" value="ECO:0007669"/>
    <property type="project" value="UniProtKB-EC"/>
</dbReference>
<reference evidence="21 22" key="1">
    <citation type="submission" date="2019-07" db="EMBL/GenBank/DDBJ databases">
        <title>Genomic Encyclopedia of Archaeal and Bacterial Type Strains, Phase II (KMG-II): from individual species to whole genera.</title>
        <authorList>
            <person name="Goeker M."/>
        </authorList>
    </citation>
    <scope>NUCLEOTIDE SEQUENCE [LARGE SCALE GENOMIC DNA]</scope>
    <source>
        <strain evidence="21 22">ATCC BAA-2084</strain>
    </source>
</reference>
<feature type="transmembrane region" description="Helical" evidence="17">
    <location>
        <begin position="128"/>
        <end position="150"/>
    </location>
</feature>
<evidence type="ECO:0000256" key="1">
    <source>
        <dbReference type="ARBA" id="ARBA00004141"/>
    </source>
</evidence>
<evidence type="ECO:0000256" key="14">
    <source>
        <dbReference type="RuleBase" id="RU000456"/>
    </source>
</evidence>
<dbReference type="GO" id="GO:0016491">
    <property type="term" value="F:oxidoreductase activity"/>
    <property type="evidence" value="ECO:0007669"/>
    <property type="project" value="InterPro"/>
</dbReference>